<dbReference type="InterPro" id="IPR001932">
    <property type="entry name" value="PPM-type_phosphatase-like_dom"/>
</dbReference>
<dbReference type="Gene3D" id="3.60.40.10">
    <property type="entry name" value="PPM-type phosphatase domain"/>
    <property type="match status" value="1"/>
</dbReference>
<dbReference type="InterPro" id="IPR039248">
    <property type="entry name" value="Ptase_RsbX"/>
</dbReference>
<dbReference type="Pfam" id="PF07228">
    <property type="entry name" value="SpoIIE"/>
    <property type="match status" value="1"/>
</dbReference>
<dbReference type="PANTHER" id="PTHR35801:SF1">
    <property type="entry name" value="PHOSPHOSERINE PHOSPHATASE RSBX"/>
    <property type="match status" value="1"/>
</dbReference>
<proteinExistence type="predicted"/>
<name>A0ABV6KLF0_9BACI</name>
<dbReference type="PANTHER" id="PTHR35801">
    <property type="entry name" value="PHOSPHOSERINE PHOSPHATASE RSBX"/>
    <property type="match status" value="1"/>
</dbReference>
<dbReference type="SMART" id="SM00331">
    <property type="entry name" value="PP2C_SIG"/>
    <property type="match status" value="1"/>
</dbReference>
<comment type="caution">
    <text evidence="2">The sequence shown here is derived from an EMBL/GenBank/DDBJ whole genome shotgun (WGS) entry which is preliminary data.</text>
</comment>
<evidence type="ECO:0000313" key="3">
    <source>
        <dbReference type="Proteomes" id="UP001589738"/>
    </source>
</evidence>
<dbReference type="EC" id="3.1.3.-" evidence="2"/>
<evidence type="ECO:0000259" key="1">
    <source>
        <dbReference type="SMART" id="SM00331"/>
    </source>
</evidence>
<reference evidence="2 3" key="1">
    <citation type="submission" date="2024-09" db="EMBL/GenBank/DDBJ databases">
        <authorList>
            <person name="Sun Q."/>
            <person name="Mori K."/>
        </authorList>
    </citation>
    <scope>NUCLEOTIDE SEQUENCE [LARGE SCALE GENOMIC DNA]</scope>
    <source>
        <strain evidence="2 3">CGMCC 1.9126</strain>
    </source>
</reference>
<evidence type="ECO:0000313" key="2">
    <source>
        <dbReference type="EMBL" id="MFC0474104.1"/>
    </source>
</evidence>
<sequence>MTKPIEVIVHQTTKEGKYVCGDSYYFVLQDEYFTCVVADGLGSGTLANEASSAVVEVVQQYHEEDVEVLMKKCNESLFQKRGAAVAVLKVFFQTKEFHYSCVGNIRFFLYSDQGELTYPLPVSGYLSGKPVRFNTKRYSYQANSKFLIHSDGITPNGIKSLLSSGLSNECIANQIRERFTSKMDDSTFIIGTLH</sequence>
<keyword evidence="3" id="KW-1185">Reference proteome</keyword>
<dbReference type="EMBL" id="JBHLUU010000010">
    <property type="protein sequence ID" value="MFC0474104.1"/>
    <property type="molecule type" value="Genomic_DNA"/>
</dbReference>
<feature type="domain" description="PPM-type phosphatase" evidence="1">
    <location>
        <begin position="4"/>
        <end position="193"/>
    </location>
</feature>
<keyword evidence="2" id="KW-0378">Hydrolase</keyword>
<protein>
    <submittedName>
        <fullName evidence="2">PP2C family serine/threonine-protein phosphatase</fullName>
        <ecNumber evidence="2">3.1.3.-</ecNumber>
    </submittedName>
</protein>
<dbReference type="SUPFAM" id="SSF81606">
    <property type="entry name" value="PP2C-like"/>
    <property type="match status" value="1"/>
</dbReference>
<dbReference type="InterPro" id="IPR036457">
    <property type="entry name" value="PPM-type-like_dom_sf"/>
</dbReference>
<organism evidence="2 3">
    <name type="scientific">Robertmurraya beringensis</name>
    <dbReference type="NCBI Taxonomy" id="641660"/>
    <lineage>
        <taxon>Bacteria</taxon>
        <taxon>Bacillati</taxon>
        <taxon>Bacillota</taxon>
        <taxon>Bacilli</taxon>
        <taxon>Bacillales</taxon>
        <taxon>Bacillaceae</taxon>
        <taxon>Robertmurraya</taxon>
    </lineage>
</organism>
<dbReference type="RefSeq" id="WP_377057520.1">
    <property type="nucleotide sequence ID" value="NZ_JBHLUU010000010.1"/>
</dbReference>
<accession>A0ABV6KLF0</accession>
<dbReference type="Proteomes" id="UP001589738">
    <property type="component" value="Unassembled WGS sequence"/>
</dbReference>
<gene>
    <name evidence="2" type="ORF">ACFFHF_02120</name>
</gene>
<dbReference type="GO" id="GO:0016787">
    <property type="term" value="F:hydrolase activity"/>
    <property type="evidence" value="ECO:0007669"/>
    <property type="project" value="UniProtKB-KW"/>
</dbReference>